<dbReference type="InterPro" id="IPR043917">
    <property type="entry name" value="DUF5753"/>
</dbReference>
<feature type="region of interest" description="Disordered" evidence="1">
    <location>
        <begin position="1"/>
        <end position="34"/>
    </location>
</feature>
<dbReference type="AlphaFoldDB" id="A0A3Q9FXL4"/>
<evidence type="ECO:0000313" key="4">
    <source>
        <dbReference type="Proteomes" id="UP000267900"/>
    </source>
</evidence>
<dbReference type="SUPFAM" id="SSF47413">
    <property type="entry name" value="lambda repressor-like DNA-binding domains"/>
    <property type="match status" value="1"/>
</dbReference>
<protein>
    <submittedName>
        <fullName evidence="3">Transcriptional regulator</fullName>
    </submittedName>
</protein>
<dbReference type="Proteomes" id="UP000267900">
    <property type="component" value="Chromosome"/>
</dbReference>
<dbReference type="GO" id="GO:0003677">
    <property type="term" value="F:DNA binding"/>
    <property type="evidence" value="ECO:0007669"/>
    <property type="project" value="InterPro"/>
</dbReference>
<dbReference type="PROSITE" id="PS50943">
    <property type="entry name" value="HTH_CROC1"/>
    <property type="match status" value="1"/>
</dbReference>
<dbReference type="SMART" id="SM00530">
    <property type="entry name" value="HTH_XRE"/>
    <property type="match status" value="1"/>
</dbReference>
<dbReference type="InterPro" id="IPR001387">
    <property type="entry name" value="Cro/C1-type_HTH"/>
</dbReference>
<keyword evidence="4" id="KW-1185">Reference proteome</keyword>
<accession>A0A3Q9FXL4</accession>
<evidence type="ECO:0000256" key="1">
    <source>
        <dbReference type="SAM" id="MobiDB-lite"/>
    </source>
</evidence>
<sequence length="299" mass="33701">MPSLTSDWRWTPGSVRDCGGMPGGRSMSDGRQARSKSATMRMFGAVLQAVRRRAGVSRERLAEAAKYSVDMICSVEQGRRKPSIQLIEAAEELCDGGGLLREAAKHIVQSKFPDWFEEYAKYEEECAQLGVYENHVIPGLFQTEDYARAVFRSSRPILDEEQIEEMVTARLERQRLLDRSPIPVISAVIEQVALERPLGGKEVMRGQLRHLLQIAERRNVDLQIMPTKRETHAGLDGAMWLVETQDEQRLVYFEGQKGSVLHTGPKEVSALNMRYAILRSQALTPEDSVSVIEEMLGEL</sequence>
<organism evidence="3 4">
    <name type="scientific">Streptomyces luteoverticillatus</name>
    <name type="common">Streptoverticillium luteoverticillatus</name>
    <dbReference type="NCBI Taxonomy" id="66425"/>
    <lineage>
        <taxon>Bacteria</taxon>
        <taxon>Bacillati</taxon>
        <taxon>Actinomycetota</taxon>
        <taxon>Actinomycetes</taxon>
        <taxon>Kitasatosporales</taxon>
        <taxon>Streptomycetaceae</taxon>
        <taxon>Streptomyces</taxon>
    </lineage>
</organism>
<gene>
    <name evidence="3" type="ORF">EKH77_16990</name>
</gene>
<dbReference type="OrthoDB" id="3669136at2"/>
<evidence type="ECO:0000259" key="2">
    <source>
        <dbReference type="PROSITE" id="PS50943"/>
    </source>
</evidence>
<evidence type="ECO:0000313" key="3">
    <source>
        <dbReference type="EMBL" id="AZQ72691.1"/>
    </source>
</evidence>
<dbReference type="EMBL" id="CP034587">
    <property type="protein sequence ID" value="AZQ72691.1"/>
    <property type="molecule type" value="Genomic_DNA"/>
</dbReference>
<reference evidence="3 4" key="1">
    <citation type="submission" date="2018-12" db="EMBL/GenBank/DDBJ databases">
        <title>The whole draft genome of Streptomyce luteoverticillatus CGMCC 15060.</title>
        <authorList>
            <person name="Feng Z."/>
            <person name="Chen G."/>
            <person name="Zhang J."/>
            <person name="Zhu H."/>
            <person name="Yu X."/>
            <person name="Zhang W."/>
            <person name="Zhang X."/>
        </authorList>
    </citation>
    <scope>NUCLEOTIDE SEQUENCE [LARGE SCALE GENOMIC DNA]</scope>
    <source>
        <strain evidence="3 4">CGMCC 15060</strain>
    </source>
</reference>
<dbReference type="Gene3D" id="1.10.260.40">
    <property type="entry name" value="lambda repressor-like DNA-binding domains"/>
    <property type="match status" value="1"/>
</dbReference>
<dbReference type="Pfam" id="PF13560">
    <property type="entry name" value="HTH_31"/>
    <property type="match status" value="1"/>
</dbReference>
<dbReference type="Pfam" id="PF19054">
    <property type="entry name" value="DUF5753"/>
    <property type="match status" value="1"/>
</dbReference>
<dbReference type="InterPro" id="IPR010982">
    <property type="entry name" value="Lambda_DNA-bd_dom_sf"/>
</dbReference>
<feature type="domain" description="HTH cro/C1-type" evidence="2">
    <location>
        <begin position="47"/>
        <end position="89"/>
    </location>
</feature>
<dbReference type="CDD" id="cd00093">
    <property type="entry name" value="HTH_XRE"/>
    <property type="match status" value="1"/>
</dbReference>
<proteinExistence type="predicted"/>
<name>A0A3Q9FXL4_STRLT</name>